<keyword evidence="2" id="KW-1185">Reference proteome</keyword>
<gene>
    <name evidence="1" type="ORF">PSm6_11690</name>
</gene>
<evidence type="ECO:0000313" key="2">
    <source>
        <dbReference type="Proteomes" id="UP001064896"/>
    </source>
</evidence>
<sequence length="88" mass="9925">MTSMSEGITHRALQLLEMASIKALTEAGSTEYVRWQNIKRGRARMGANEIEILGRVYPQYRWWLITGEVKPDQGQTSPEHDGLIAPPS</sequence>
<organism evidence="1 2">
    <name type="scientific">Pseudomonas solani</name>
    <dbReference type="NCBI Taxonomy" id="2731552"/>
    <lineage>
        <taxon>Bacteria</taxon>
        <taxon>Pseudomonadati</taxon>
        <taxon>Pseudomonadota</taxon>
        <taxon>Gammaproteobacteria</taxon>
        <taxon>Pseudomonadales</taxon>
        <taxon>Pseudomonadaceae</taxon>
        <taxon>Pseudomonas</taxon>
    </lineage>
</organism>
<dbReference type="InterPro" id="IPR010982">
    <property type="entry name" value="Lambda_DNA-bd_dom_sf"/>
</dbReference>
<accession>A0ABM7L5D9</accession>
<protein>
    <recommendedName>
        <fullName evidence="3">DNA-binding protein</fullName>
    </recommendedName>
</protein>
<evidence type="ECO:0000313" key="1">
    <source>
        <dbReference type="EMBL" id="BCD84762.1"/>
    </source>
</evidence>
<reference evidence="1" key="1">
    <citation type="submission" date="2020-05" db="EMBL/GenBank/DDBJ databases">
        <title>Complete genome sequence of Pseudomonas sp. Sm006.</title>
        <authorList>
            <person name="Takeuchi K."/>
            <person name="Someya N."/>
        </authorList>
    </citation>
    <scope>NUCLEOTIDE SEQUENCE</scope>
    <source>
        <strain evidence="1">Sm006</strain>
    </source>
</reference>
<dbReference type="Proteomes" id="UP001064896">
    <property type="component" value="Chromosome"/>
</dbReference>
<dbReference type="Gene3D" id="1.10.260.40">
    <property type="entry name" value="lambda repressor-like DNA-binding domains"/>
    <property type="match status" value="1"/>
</dbReference>
<evidence type="ECO:0008006" key="3">
    <source>
        <dbReference type="Google" id="ProtNLM"/>
    </source>
</evidence>
<name>A0ABM7L5D9_9PSED</name>
<dbReference type="EMBL" id="AP023081">
    <property type="protein sequence ID" value="BCD84762.1"/>
    <property type="molecule type" value="Genomic_DNA"/>
</dbReference>
<proteinExistence type="predicted"/>